<feature type="compositionally biased region" description="Pro residues" evidence="1">
    <location>
        <begin position="73"/>
        <end position="83"/>
    </location>
</feature>
<dbReference type="Proteomes" id="UP000037020">
    <property type="component" value="Unassembled WGS sequence"/>
</dbReference>
<gene>
    <name evidence="2" type="ORF">ADK38_13865</name>
</gene>
<accession>A0ABR5J823</accession>
<organism evidence="2 3">
    <name type="scientific">Streptomyces varsoviensis</name>
    <dbReference type="NCBI Taxonomy" id="67373"/>
    <lineage>
        <taxon>Bacteria</taxon>
        <taxon>Bacillati</taxon>
        <taxon>Actinomycetota</taxon>
        <taxon>Actinomycetes</taxon>
        <taxon>Kitasatosporales</taxon>
        <taxon>Streptomycetaceae</taxon>
        <taxon>Streptomyces</taxon>
    </lineage>
</organism>
<feature type="compositionally biased region" description="Low complexity" evidence="1">
    <location>
        <begin position="84"/>
        <end position="108"/>
    </location>
</feature>
<evidence type="ECO:0000313" key="2">
    <source>
        <dbReference type="EMBL" id="KOG89517.1"/>
    </source>
</evidence>
<protein>
    <submittedName>
        <fullName evidence="2">Uncharacterized protein</fullName>
    </submittedName>
</protein>
<feature type="region of interest" description="Disordered" evidence="1">
    <location>
        <begin position="63"/>
        <end position="121"/>
    </location>
</feature>
<dbReference type="EMBL" id="LGUT01001161">
    <property type="protein sequence ID" value="KOG89517.1"/>
    <property type="molecule type" value="Genomic_DNA"/>
</dbReference>
<evidence type="ECO:0000256" key="1">
    <source>
        <dbReference type="SAM" id="MobiDB-lite"/>
    </source>
</evidence>
<keyword evidence="3" id="KW-1185">Reference proteome</keyword>
<feature type="compositionally biased region" description="Basic and acidic residues" evidence="1">
    <location>
        <begin position="110"/>
        <end position="121"/>
    </location>
</feature>
<name>A0ABR5J823_9ACTN</name>
<evidence type="ECO:0000313" key="3">
    <source>
        <dbReference type="Proteomes" id="UP000037020"/>
    </source>
</evidence>
<sequence length="121" mass="13080">MDLLDWHRGRLSSRRLSVLVRQLPRDSAVNRELHGEVTEWGTAEHLLAAITDHLAAANWMTIAMNGEEGSDPPDYPEPVPRPGDPATTEPTPGAGAEPGPAEAPAPAERLPTKGELLRFFG</sequence>
<proteinExistence type="predicted"/>
<comment type="caution">
    <text evidence="2">The sequence shown here is derived from an EMBL/GenBank/DDBJ whole genome shotgun (WGS) entry which is preliminary data.</text>
</comment>
<dbReference type="RefSeq" id="WP_030888765.1">
    <property type="nucleotide sequence ID" value="NZ_JBIRHZ010000003.1"/>
</dbReference>
<reference evidence="2 3" key="1">
    <citation type="submission" date="2015-07" db="EMBL/GenBank/DDBJ databases">
        <authorList>
            <person name="Ju K.-S."/>
            <person name="Doroghazi J.R."/>
            <person name="Metcalf W.W."/>
        </authorList>
    </citation>
    <scope>NUCLEOTIDE SEQUENCE [LARGE SCALE GENOMIC DNA]</scope>
    <source>
        <strain evidence="2 3">NRRL B-3589</strain>
    </source>
</reference>